<accession>A0AAF5RTL0</accession>
<dbReference type="InterPro" id="IPR040676">
    <property type="entry name" value="DUF5641"/>
</dbReference>
<protein>
    <recommendedName>
        <fullName evidence="2">DUF5641 domain-containing protein</fullName>
    </recommendedName>
</protein>
<dbReference type="AlphaFoldDB" id="A0AAF5RTL0"/>
<evidence type="ECO:0000259" key="2">
    <source>
        <dbReference type="Pfam" id="PF18701"/>
    </source>
</evidence>
<reference evidence="3" key="2">
    <citation type="journal article" date="2016" name="Mol. Ecol.">
        <title>Population genomics of the filarial nematode parasite Wuchereria bancrofti from mosquitoes.</title>
        <authorList>
            <person name="Small S.T."/>
            <person name="Reimer L.J."/>
            <person name="Tisch D.J."/>
            <person name="King C.L."/>
            <person name="Christensen B.M."/>
            <person name="Siba P.M."/>
            <person name="Kazura J.W."/>
            <person name="Serre D."/>
            <person name="Zimmerman P.A."/>
        </authorList>
    </citation>
    <scope>NUCLEOTIDE SEQUENCE</scope>
    <source>
        <strain evidence="3">pt0022</strain>
    </source>
</reference>
<dbReference type="GO" id="GO:0003676">
    <property type="term" value="F:nucleic acid binding"/>
    <property type="evidence" value="ECO:0007669"/>
    <property type="project" value="InterPro"/>
</dbReference>
<reference evidence="4" key="3">
    <citation type="submission" date="2024-02" db="UniProtKB">
        <authorList>
            <consortium name="WormBaseParasite"/>
        </authorList>
    </citation>
    <scope>IDENTIFICATION</scope>
    <source>
        <strain evidence="4">pt0022</strain>
    </source>
</reference>
<dbReference type="InterPro" id="IPR036397">
    <property type="entry name" value="RNaseH_sf"/>
</dbReference>
<organism evidence="3 4">
    <name type="scientific">Wuchereria bancrofti</name>
    <dbReference type="NCBI Taxonomy" id="6293"/>
    <lineage>
        <taxon>Eukaryota</taxon>
        <taxon>Metazoa</taxon>
        <taxon>Ecdysozoa</taxon>
        <taxon>Nematoda</taxon>
        <taxon>Chromadorea</taxon>
        <taxon>Rhabditida</taxon>
        <taxon>Spirurina</taxon>
        <taxon>Spiruromorpha</taxon>
        <taxon>Filarioidea</taxon>
        <taxon>Onchocercidae</taxon>
        <taxon>Wuchereria</taxon>
    </lineage>
</organism>
<feature type="domain" description="DUF5641" evidence="2">
    <location>
        <begin position="110"/>
        <end position="177"/>
    </location>
</feature>
<dbReference type="WBParaSite" id="mrna-Wban_01475">
    <property type="protein sequence ID" value="mrna-Wban_01475"/>
    <property type="gene ID" value="Wban_01475"/>
</dbReference>
<evidence type="ECO:0000256" key="1">
    <source>
        <dbReference type="SAM" id="MobiDB-lite"/>
    </source>
</evidence>
<dbReference type="Gene3D" id="3.30.420.10">
    <property type="entry name" value="Ribonuclease H-like superfamily/Ribonuclease H"/>
    <property type="match status" value="1"/>
</dbReference>
<evidence type="ECO:0000313" key="4">
    <source>
        <dbReference type="WBParaSite" id="mrna-Wban_01475"/>
    </source>
</evidence>
<feature type="region of interest" description="Disordered" evidence="1">
    <location>
        <begin position="207"/>
        <end position="230"/>
    </location>
</feature>
<proteinExistence type="predicted"/>
<sequence length="405" mass="47067">MKYTSKIKTPRAPWSGGVYERLIGLTKNAMRKSIGRKLLWQKELITLMVEIEGILNTRPLTYVSFDDYVVIRPIDFISPNAPLVTQIFSEKDQEEYTPYRMSTQEKLINYWSHTNEALDHFWELWKREYLNSLKERSQKNHTSTRLVNTREPSEQEIVLVNEPEIARGMWKLAKIKEKCYIEMPNGRLLHRLVNMLYPLEVEDNKIDQQPTSEASNQNSEPEEPIARRTRRVTQIREGIRTISNSITNCLILMSLILITTVKTNAKQDCKWISGIPFNMPHKWDCNEITQQNVTLTQVTLYTRTHIRIPAIKCSNITRTVCTKAFLRLSLSVVSDETIISAISSHLCLILHNQKELNGSPLTKIKQNKWTTNNNVQYSYGWLGIRYQSTSNFILEEGSLLLYDAV</sequence>
<feature type="compositionally biased region" description="Polar residues" evidence="1">
    <location>
        <begin position="207"/>
        <end position="219"/>
    </location>
</feature>
<name>A0AAF5RTL0_WUCBA</name>
<dbReference type="Proteomes" id="UP000093561">
    <property type="component" value="Unassembled WGS sequence"/>
</dbReference>
<dbReference type="PANTHER" id="PTHR47331">
    <property type="entry name" value="PHD-TYPE DOMAIN-CONTAINING PROTEIN"/>
    <property type="match status" value="1"/>
</dbReference>
<reference evidence="3" key="1">
    <citation type="submission" date="2015-03" db="EMBL/GenBank/DDBJ databases">
        <title>Wuchereria bancrofti Genome Sequencing Papua New Guinea Strain.</title>
        <authorList>
            <person name="Small S.T."/>
            <person name="Serre D."/>
            <person name="Zimmerman P.A."/>
        </authorList>
    </citation>
    <scope>NUCLEOTIDE SEQUENCE [LARGE SCALE GENOMIC DNA]</scope>
    <source>
        <strain evidence="3">pt0022</strain>
    </source>
</reference>
<evidence type="ECO:0000313" key="3">
    <source>
        <dbReference type="Proteomes" id="UP000093561"/>
    </source>
</evidence>
<dbReference type="Pfam" id="PF18701">
    <property type="entry name" value="DUF5641"/>
    <property type="match status" value="1"/>
</dbReference>